<dbReference type="HOGENOM" id="CLU_1120956_0_0_1"/>
<name>G0MMP3_CAEBE</name>
<organism evidence="4">
    <name type="scientific">Caenorhabditis brenneri</name>
    <name type="common">Nematode worm</name>
    <dbReference type="NCBI Taxonomy" id="135651"/>
    <lineage>
        <taxon>Eukaryota</taxon>
        <taxon>Metazoa</taxon>
        <taxon>Ecdysozoa</taxon>
        <taxon>Nematoda</taxon>
        <taxon>Chromadorea</taxon>
        <taxon>Rhabditida</taxon>
        <taxon>Rhabditina</taxon>
        <taxon>Rhabditomorpha</taxon>
        <taxon>Rhabditoidea</taxon>
        <taxon>Rhabditidae</taxon>
        <taxon>Peloderinae</taxon>
        <taxon>Caenorhabditis</taxon>
    </lineage>
</organism>
<keyword evidence="1" id="KW-0175">Coiled coil</keyword>
<accession>G0MMP3</accession>
<feature type="region of interest" description="Disordered" evidence="2">
    <location>
        <begin position="187"/>
        <end position="215"/>
    </location>
</feature>
<protein>
    <submittedName>
        <fullName evidence="3">Uncharacterized protein</fullName>
    </submittedName>
</protein>
<keyword evidence="4" id="KW-1185">Reference proteome</keyword>
<feature type="compositionally biased region" description="Polar residues" evidence="2">
    <location>
        <begin position="190"/>
        <end position="215"/>
    </location>
</feature>
<gene>
    <name evidence="3" type="ORF">CAEBREN_17784</name>
</gene>
<proteinExistence type="predicted"/>
<dbReference type="Proteomes" id="UP000008068">
    <property type="component" value="Unassembled WGS sequence"/>
</dbReference>
<evidence type="ECO:0000313" key="4">
    <source>
        <dbReference type="Proteomes" id="UP000008068"/>
    </source>
</evidence>
<feature type="compositionally biased region" description="Basic and acidic residues" evidence="2">
    <location>
        <begin position="144"/>
        <end position="154"/>
    </location>
</feature>
<reference evidence="4" key="1">
    <citation type="submission" date="2011-07" db="EMBL/GenBank/DDBJ databases">
        <authorList>
            <consortium name="Caenorhabditis brenneri Sequencing and Analysis Consortium"/>
            <person name="Wilson R.K."/>
        </authorList>
    </citation>
    <scope>NUCLEOTIDE SEQUENCE [LARGE SCALE GENOMIC DNA]</scope>
    <source>
        <strain evidence="4">PB2801</strain>
    </source>
</reference>
<evidence type="ECO:0000256" key="2">
    <source>
        <dbReference type="SAM" id="MobiDB-lite"/>
    </source>
</evidence>
<sequence>MAEPNQNVPGAPAEAARTLSAPKAAFNRTQQYISEFVQKLEAELDYAQEHINDLKQQLFEQSKPENMSSEEFMEKYQSNITERNNKIAELQALIRGLRMELEQKKDDEIRLLYKIEKLESEKIDLVQKVFRTEKEISKAGANKLPRDVAHEKTSAKFVAKSSHGRESSEVRRQLYKQTKNRGKVVDDFNIQESNNNVGKKSPAKHSNQVAGPSVQSQIFNEEEVSYEIQRLKFNVSSHGNKKFVEKRD</sequence>
<dbReference type="EMBL" id="GL379802">
    <property type="protein sequence ID" value="EGT37412.1"/>
    <property type="molecule type" value="Genomic_DNA"/>
</dbReference>
<feature type="region of interest" description="Disordered" evidence="2">
    <location>
        <begin position="141"/>
        <end position="171"/>
    </location>
</feature>
<evidence type="ECO:0000313" key="3">
    <source>
        <dbReference type="EMBL" id="EGT37412.1"/>
    </source>
</evidence>
<dbReference type="InParanoid" id="G0MMP3"/>
<dbReference type="AlphaFoldDB" id="G0MMP3"/>
<feature type="coiled-coil region" evidence="1">
    <location>
        <begin position="37"/>
        <end position="135"/>
    </location>
</feature>
<evidence type="ECO:0000256" key="1">
    <source>
        <dbReference type="SAM" id="Coils"/>
    </source>
</evidence>